<protein>
    <submittedName>
        <fullName evidence="4">Glycosyltransferase</fullName>
    </submittedName>
</protein>
<dbReference type="InterPro" id="IPR050194">
    <property type="entry name" value="Glycosyltransferase_grp1"/>
</dbReference>
<comment type="caution">
    <text evidence="4">The sequence shown here is derived from an EMBL/GenBank/DDBJ whole genome shotgun (WGS) entry which is preliminary data.</text>
</comment>
<dbReference type="InterPro" id="IPR028098">
    <property type="entry name" value="Glyco_trans_4-like_N"/>
</dbReference>
<proteinExistence type="predicted"/>
<feature type="domain" description="Glycosyltransferase subfamily 4-like N-terminal" evidence="3">
    <location>
        <begin position="17"/>
        <end position="201"/>
    </location>
</feature>
<evidence type="ECO:0000256" key="1">
    <source>
        <dbReference type="ARBA" id="ARBA00022676"/>
    </source>
</evidence>
<evidence type="ECO:0000259" key="3">
    <source>
        <dbReference type="Pfam" id="PF13579"/>
    </source>
</evidence>
<name>A0A426USS2_9ACTN</name>
<dbReference type="GO" id="GO:1901137">
    <property type="term" value="P:carbohydrate derivative biosynthetic process"/>
    <property type="evidence" value="ECO:0007669"/>
    <property type="project" value="UniProtKB-ARBA"/>
</dbReference>
<dbReference type="CDD" id="cd03801">
    <property type="entry name" value="GT4_PimA-like"/>
    <property type="match status" value="1"/>
</dbReference>
<dbReference type="Proteomes" id="UP000277256">
    <property type="component" value="Unassembled WGS sequence"/>
</dbReference>
<dbReference type="SUPFAM" id="SSF53756">
    <property type="entry name" value="UDP-Glycosyltransferase/glycogen phosphorylase"/>
    <property type="match status" value="1"/>
</dbReference>
<dbReference type="Pfam" id="PF13579">
    <property type="entry name" value="Glyco_trans_4_4"/>
    <property type="match status" value="1"/>
</dbReference>
<dbReference type="OrthoDB" id="3268555at2"/>
<dbReference type="PANTHER" id="PTHR45947">
    <property type="entry name" value="SULFOQUINOVOSYL TRANSFERASE SQD2"/>
    <property type="match status" value="1"/>
</dbReference>
<evidence type="ECO:0000313" key="5">
    <source>
        <dbReference type="Proteomes" id="UP000277256"/>
    </source>
</evidence>
<dbReference type="Pfam" id="PF13692">
    <property type="entry name" value="Glyco_trans_1_4"/>
    <property type="match status" value="1"/>
</dbReference>
<dbReference type="PANTHER" id="PTHR45947:SF13">
    <property type="entry name" value="TRANSFERASE"/>
    <property type="match status" value="1"/>
</dbReference>
<accession>A0A426USS2</accession>
<dbReference type="AlphaFoldDB" id="A0A426USS2"/>
<keyword evidence="5" id="KW-1185">Reference proteome</keyword>
<reference evidence="4 5" key="1">
    <citation type="submission" date="2018-12" db="EMBL/GenBank/DDBJ databases">
        <title>Glycomyces sp. YIM 121974 draft genome.</title>
        <authorList>
            <person name="Li Q."/>
        </authorList>
    </citation>
    <scope>NUCLEOTIDE SEQUENCE [LARGE SCALE GENOMIC DNA]</scope>
    <source>
        <strain evidence="4 5">YIM 121974</strain>
    </source>
</reference>
<gene>
    <name evidence="4" type="ORF">EIW28_21470</name>
</gene>
<organism evidence="4 5">
    <name type="scientific">Glycomyces terrestris</name>
    <dbReference type="NCBI Taxonomy" id="2493553"/>
    <lineage>
        <taxon>Bacteria</taxon>
        <taxon>Bacillati</taxon>
        <taxon>Actinomycetota</taxon>
        <taxon>Actinomycetes</taxon>
        <taxon>Glycomycetales</taxon>
        <taxon>Glycomycetaceae</taxon>
        <taxon>Glycomyces</taxon>
    </lineage>
</organism>
<dbReference type="RefSeq" id="WP_125249771.1">
    <property type="nucleotide sequence ID" value="NZ_RSEB01000007.1"/>
</dbReference>
<evidence type="ECO:0000313" key="4">
    <source>
        <dbReference type="EMBL" id="RRR96415.1"/>
    </source>
</evidence>
<dbReference type="Gene3D" id="3.40.50.2000">
    <property type="entry name" value="Glycogen Phosphorylase B"/>
    <property type="match status" value="2"/>
</dbReference>
<keyword evidence="2 4" id="KW-0808">Transferase</keyword>
<keyword evidence="1" id="KW-0328">Glycosyltransferase</keyword>
<sequence>MKIIVAHNRYVSERPSGENVVVDNEIAGLRDAGVEVVPFMRSSDEIASLPPHEKAKLATSPIHAPGTQRRLAELIERERPDLLHLHNPYPLLSPSVVRTAHRAGLPVVHTIHNVRHDCINGLYFRDGRECRDCHGKRWNGPGVLHACYRGSRAQSAVMAVALGAHRDTWRSVDRYLVPTDAMAAFLRSIDIPDERIRLKPNTVTDPGVAPLGEGFLLVARLSEEKGVQLLLDAWREARPGVPLRIAGDGPLRGLVEDAAAANPEIEYLGQLEPADRDAAIAAAAAVVVPSVCGDLLPTAGVEAIAAGRALVVTDKGGSPFIVGESTPAPAGVVAPTDPVALAAAINTVAKDPAPFAANARARYESVFSPDVTLRRQIEIYEELLAERR</sequence>
<dbReference type="GO" id="GO:0016757">
    <property type="term" value="F:glycosyltransferase activity"/>
    <property type="evidence" value="ECO:0007669"/>
    <property type="project" value="UniProtKB-KW"/>
</dbReference>
<evidence type="ECO:0000256" key="2">
    <source>
        <dbReference type="ARBA" id="ARBA00022679"/>
    </source>
</evidence>
<dbReference type="EMBL" id="RSEB01000007">
    <property type="protein sequence ID" value="RRR96415.1"/>
    <property type="molecule type" value="Genomic_DNA"/>
</dbReference>